<name>A0ABW9XVY5_9BACL</name>
<keyword evidence="2" id="KW-0812">Transmembrane</keyword>
<dbReference type="PANTHER" id="PTHR23526:SF2">
    <property type="entry name" value="MAJOR FACILITATOR SUPERFAMILY (MFS) PROFILE DOMAIN-CONTAINING PROTEIN"/>
    <property type="match status" value="1"/>
</dbReference>
<dbReference type="Proteomes" id="UP000665561">
    <property type="component" value="Unassembled WGS sequence"/>
</dbReference>
<dbReference type="InterPro" id="IPR036259">
    <property type="entry name" value="MFS_trans_sf"/>
</dbReference>
<dbReference type="InterPro" id="IPR052528">
    <property type="entry name" value="Sugar_transport-like"/>
</dbReference>
<comment type="caution">
    <text evidence="3">The sequence shown here is derived from an EMBL/GenBank/DDBJ whole genome shotgun (WGS) entry which is preliminary data.</text>
</comment>
<dbReference type="PANTHER" id="PTHR23526">
    <property type="entry name" value="INTEGRAL MEMBRANE TRANSPORT PROTEIN-RELATED"/>
    <property type="match status" value="1"/>
</dbReference>
<evidence type="ECO:0000256" key="1">
    <source>
        <dbReference type="ARBA" id="ARBA00004651"/>
    </source>
</evidence>
<evidence type="ECO:0000256" key="2">
    <source>
        <dbReference type="SAM" id="Phobius"/>
    </source>
</evidence>
<keyword evidence="2" id="KW-1133">Transmembrane helix</keyword>
<feature type="transmembrane region" description="Helical" evidence="2">
    <location>
        <begin position="60"/>
        <end position="80"/>
    </location>
</feature>
<dbReference type="EMBL" id="JAAAMV010000024">
    <property type="protein sequence ID" value="NBD26851.1"/>
    <property type="molecule type" value="Genomic_DNA"/>
</dbReference>
<feature type="transmembrane region" description="Helical" evidence="2">
    <location>
        <begin position="235"/>
        <end position="260"/>
    </location>
</feature>
<feature type="transmembrane region" description="Helical" evidence="2">
    <location>
        <begin position="117"/>
        <end position="142"/>
    </location>
</feature>
<feature type="transmembrane region" description="Helical" evidence="2">
    <location>
        <begin position="266"/>
        <end position="284"/>
    </location>
</feature>
<dbReference type="Pfam" id="PF07690">
    <property type="entry name" value="MFS_1"/>
    <property type="match status" value="1"/>
</dbReference>
<organism evidence="3 4">
    <name type="scientific">Paenibacillus glycinis</name>
    <dbReference type="NCBI Taxonomy" id="2697035"/>
    <lineage>
        <taxon>Bacteria</taxon>
        <taxon>Bacillati</taxon>
        <taxon>Bacillota</taxon>
        <taxon>Bacilli</taxon>
        <taxon>Bacillales</taxon>
        <taxon>Paenibacillaceae</taxon>
        <taxon>Paenibacillus</taxon>
    </lineage>
</organism>
<feature type="transmembrane region" description="Helical" evidence="2">
    <location>
        <begin position="365"/>
        <end position="382"/>
    </location>
</feature>
<feature type="transmembrane region" description="Helical" evidence="2">
    <location>
        <begin position="92"/>
        <end position="111"/>
    </location>
</feature>
<dbReference type="SUPFAM" id="SSF103473">
    <property type="entry name" value="MFS general substrate transporter"/>
    <property type="match status" value="1"/>
</dbReference>
<protein>
    <submittedName>
        <fullName evidence="3">MFS transporter</fullName>
    </submittedName>
</protein>
<gene>
    <name evidence="3" type="ORF">GT019_23510</name>
</gene>
<feature type="transmembrane region" description="Helical" evidence="2">
    <location>
        <begin position="182"/>
        <end position="204"/>
    </location>
</feature>
<dbReference type="Gene3D" id="1.20.1250.20">
    <property type="entry name" value="MFS general substrate transporter like domains"/>
    <property type="match status" value="1"/>
</dbReference>
<feature type="transmembrane region" description="Helical" evidence="2">
    <location>
        <begin position="296"/>
        <end position="313"/>
    </location>
</feature>
<comment type="subcellular location">
    <subcellularLocation>
        <location evidence="1">Cell membrane</location>
        <topology evidence="1">Multi-pass membrane protein</topology>
    </subcellularLocation>
</comment>
<sequence>MKAGIGLRWNVRRFGGTVPPERQLGKDAVTALLIHGCFQFGASMSGLFLNLYLWRLTQDLYVNGIYNIIVFLLTPFAFAVGGKITKMKDRMVTYRLGIVTIAIFYLLVVIARENVAAWFIPFAVFNGIATGFYWTGYLVLMYDVSTEQNRVRFLAVNMVVFNSAGLIGPALAGFIIQLSGGLQGYIFVFLFAFLMFVAASVISFRIPRIVSHHKAYYLKLMGLVMRRNALWAKGLLAFLVLGLFQGIMLFLPNILLFQTVGREDHVGYLGVFFSALTVGTGYVISRRVGKEPVRKFVLYSSSGIVLGALFLLYDVSAWTVLVFMIAFSICNPLAVNTLTSYYYGLIGKLPLKGQLRVESVVMRETFLNTGRVLSIGLLLLLSGDLTSIWLPIVLLAMAVIQFVLFWLIRE</sequence>
<feature type="transmembrane region" description="Helical" evidence="2">
    <location>
        <begin position="319"/>
        <end position="344"/>
    </location>
</feature>
<keyword evidence="4" id="KW-1185">Reference proteome</keyword>
<accession>A0ABW9XVY5</accession>
<evidence type="ECO:0000313" key="3">
    <source>
        <dbReference type="EMBL" id="NBD26851.1"/>
    </source>
</evidence>
<reference evidence="3 4" key="1">
    <citation type="submission" date="2020-01" db="EMBL/GenBank/DDBJ databases">
        <title>Paenibacillus soybeanensis sp. nov. isolated from the nodules of soybean (Glycine max(L.) Merr).</title>
        <authorList>
            <person name="Wang H."/>
        </authorList>
    </citation>
    <scope>NUCLEOTIDE SEQUENCE [LARGE SCALE GENOMIC DNA]</scope>
    <source>
        <strain evidence="3 4">T1</strain>
    </source>
</reference>
<evidence type="ECO:0000313" key="4">
    <source>
        <dbReference type="Proteomes" id="UP000665561"/>
    </source>
</evidence>
<proteinExistence type="predicted"/>
<feature type="transmembrane region" description="Helical" evidence="2">
    <location>
        <begin position="154"/>
        <end position="176"/>
    </location>
</feature>
<dbReference type="InterPro" id="IPR011701">
    <property type="entry name" value="MFS"/>
</dbReference>
<feature type="transmembrane region" description="Helical" evidence="2">
    <location>
        <begin position="32"/>
        <end position="54"/>
    </location>
</feature>
<feature type="transmembrane region" description="Helical" evidence="2">
    <location>
        <begin position="388"/>
        <end position="408"/>
    </location>
</feature>
<dbReference type="RefSeq" id="WP_161745877.1">
    <property type="nucleotide sequence ID" value="NZ_JAAAMV010000024.1"/>
</dbReference>
<keyword evidence="2" id="KW-0472">Membrane</keyword>